<evidence type="ECO:0000256" key="3">
    <source>
        <dbReference type="ARBA" id="ARBA00004964"/>
    </source>
</evidence>
<dbReference type="InterPro" id="IPR011835">
    <property type="entry name" value="GS/SS"/>
</dbReference>
<dbReference type="NCBIfam" id="TIGR02095">
    <property type="entry name" value="glgA"/>
    <property type="match status" value="1"/>
</dbReference>
<dbReference type="Proteomes" id="UP000009011">
    <property type="component" value="Chromosome"/>
</dbReference>
<feature type="binding site" evidence="8">
    <location>
        <position position="21"/>
    </location>
    <ligand>
        <name>ADP-alpha-D-glucose</name>
        <dbReference type="ChEBI" id="CHEBI:57498"/>
    </ligand>
</feature>
<keyword evidence="7 8" id="KW-0320">Glycogen biosynthesis</keyword>
<evidence type="ECO:0000256" key="2">
    <source>
        <dbReference type="ARBA" id="ARBA00002764"/>
    </source>
</evidence>
<organism evidence="11 12">
    <name type="scientific">Melioribacter roseus (strain DSM 23840 / JCM 17771 / VKM B-2668 / P3M-2)</name>
    <dbReference type="NCBI Taxonomy" id="1191523"/>
    <lineage>
        <taxon>Bacteria</taxon>
        <taxon>Pseudomonadati</taxon>
        <taxon>Ignavibacteriota</taxon>
        <taxon>Ignavibacteria</taxon>
        <taxon>Ignavibacteriales</taxon>
        <taxon>Melioribacteraceae</taxon>
        <taxon>Melioribacter</taxon>
    </lineage>
</organism>
<evidence type="ECO:0000256" key="5">
    <source>
        <dbReference type="ARBA" id="ARBA00022676"/>
    </source>
</evidence>
<feature type="domain" description="Starch synthase catalytic" evidence="10">
    <location>
        <begin position="8"/>
        <end position="253"/>
    </location>
</feature>
<feature type="domain" description="Glycosyl transferase family 1" evidence="9">
    <location>
        <begin position="305"/>
        <end position="467"/>
    </location>
</feature>
<proteinExistence type="inferred from homology"/>
<gene>
    <name evidence="8" type="primary">glgA</name>
    <name evidence="11" type="ordered locus">MROS_1119</name>
</gene>
<dbReference type="Pfam" id="PF00534">
    <property type="entry name" value="Glycos_transf_1"/>
    <property type="match status" value="1"/>
</dbReference>
<evidence type="ECO:0000259" key="9">
    <source>
        <dbReference type="Pfam" id="PF00534"/>
    </source>
</evidence>
<dbReference type="RefSeq" id="WP_014855794.1">
    <property type="nucleotide sequence ID" value="NC_018178.1"/>
</dbReference>
<evidence type="ECO:0000256" key="1">
    <source>
        <dbReference type="ARBA" id="ARBA00001478"/>
    </source>
</evidence>
<comment type="pathway">
    <text evidence="3 8">Glycan biosynthesis; glycogen biosynthesis.</text>
</comment>
<dbReference type="InterPro" id="IPR013534">
    <property type="entry name" value="Starch_synth_cat_dom"/>
</dbReference>
<comment type="catalytic activity">
    <reaction evidence="1 8">
        <text>[(1-&gt;4)-alpha-D-glucosyl](n) + ADP-alpha-D-glucose = [(1-&gt;4)-alpha-D-glucosyl](n+1) + ADP + H(+)</text>
        <dbReference type="Rhea" id="RHEA:18189"/>
        <dbReference type="Rhea" id="RHEA-COMP:9584"/>
        <dbReference type="Rhea" id="RHEA-COMP:9587"/>
        <dbReference type="ChEBI" id="CHEBI:15378"/>
        <dbReference type="ChEBI" id="CHEBI:15444"/>
        <dbReference type="ChEBI" id="CHEBI:57498"/>
        <dbReference type="ChEBI" id="CHEBI:456216"/>
        <dbReference type="EC" id="2.4.1.21"/>
    </reaction>
</comment>
<evidence type="ECO:0000256" key="8">
    <source>
        <dbReference type="HAMAP-Rule" id="MF_00484"/>
    </source>
</evidence>
<dbReference type="HOGENOM" id="CLU_009583_18_2_10"/>
<keyword evidence="6 8" id="KW-0808">Transferase</keyword>
<dbReference type="PANTHER" id="PTHR45825">
    <property type="entry name" value="GRANULE-BOUND STARCH SYNTHASE 1, CHLOROPLASTIC/AMYLOPLASTIC"/>
    <property type="match status" value="1"/>
</dbReference>
<dbReference type="GO" id="GO:0005978">
    <property type="term" value="P:glycogen biosynthetic process"/>
    <property type="evidence" value="ECO:0007669"/>
    <property type="project" value="UniProtKB-UniRule"/>
</dbReference>
<reference evidence="11 12" key="1">
    <citation type="journal article" date="2013" name="PLoS ONE">
        <title>Genomic analysis of Melioribacter roseus, facultatively anaerobic organotrophic bacterium representing a novel deep lineage within Bacteriodetes/Chlorobi group.</title>
        <authorList>
            <person name="Kadnikov V.V."/>
            <person name="Mardanov A.V."/>
            <person name="Podosokorskaya O.A."/>
            <person name="Gavrilov S.N."/>
            <person name="Kublanov I.V."/>
            <person name="Beletsky A.V."/>
            <person name="Bonch-Osmolovskaya E.A."/>
            <person name="Ravin N.V."/>
        </authorList>
    </citation>
    <scope>NUCLEOTIDE SEQUENCE [LARGE SCALE GENOMIC DNA]</scope>
    <source>
        <strain evidence="12">JCM 17771 / P3M-2</strain>
    </source>
</reference>
<dbReference type="GO" id="GO:0009011">
    <property type="term" value="F:alpha-1,4-glucan glucosyltransferase (ADP-glucose donor) activity"/>
    <property type="evidence" value="ECO:0007669"/>
    <property type="project" value="UniProtKB-UniRule"/>
</dbReference>
<dbReference type="PATRIC" id="fig|1191523.3.peg.1183"/>
<evidence type="ECO:0000256" key="6">
    <source>
        <dbReference type="ARBA" id="ARBA00022679"/>
    </source>
</evidence>
<dbReference type="eggNOG" id="COG0297">
    <property type="taxonomic scope" value="Bacteria"/>
</dbReference>
<name>I6ZZC9_MELRP</name>
<dbReference type="GO" id="GO:0004373">
    <property type="term" value="F:alpha-1,4-glucan glucosyltransferase (UDP-glucose donor) activity"/>
    <property type="evidence" value="ECO:0007669"/>
    <property type="project" value="InterPro"/>
</dbReference>
<evidence type="ECO:0000256" key="4">
    <source>
        <dbReference type="ARBA" id="ARBA00010281"/>
    </source>
</evidence>
<dbReference type="HAMAP" id="MF_00484">
    <property type="entry name" value="Glycogen_synth"/>
    <property type="match status" value="1"/>
</dbReference>
<dbReference type="SUPFAM" id="SSF53756">
    <property type="entry name" value="UDP-Glycosyltransferase/glycogen phosphorylase"/>
    <property type="match status" value="1"/>
</dbReference>
<evidence type="ECO:0000259" key="10">
    <source>
        <dbReference type="Pfam" id="PF08323"/>
    </source>
</evidence>
<sequence>MRESRPLKVAFVASEVYPYAKTGGLADVSGSLPAELSSLGNEVKVFMPKYNTFGELEHGLKYRWDIGEIPVRVAGRVVPVHVHTAMLPNNNPGEESNVEVYFVDCPQYFHRFRLYTNDADEDERFILFMKGVIEILQRLQWAPDIIHCNDWQTALIPLLLKDNYGWDRLFHNTATVFTIHNIAYQGRFPKSSFAKAEIREEYYLHGGIGEYQGGVNFLKTAIYTANVINTVSENYARELLTQEYGEGMHEYLSHRINDFYGILNGVDYNVWNPETDKYIPYNYSIDSLDDKKKNKEYLLEHFNLPADDKPLIGMISRMVDQKGFDIMAYVINDLMNLDVRWIVLGSGEKKYEDMFYYLAGKYRDRIAVYIGYNNELAHLIEAGADIFLMPSKFEPCGLNQIYSMKYGTVPVVRKTGGLADTVLDWNEYLSQGKEIGTGYSFLDYNGHALLHSVQRAIHDYYLKDVWRKIQINGMSKDYSWRRSAEKYVDLYKKALVNNSNT</sequence>
<accession>I6ZZC9</accession>
<comment type="similarity">
    <text evidence="4 8">Belongs to the glycosyltransferase 1 family. Bacterial/plant glycogen synthase subfamily.</text>
</comment>
<evidence type="ECO:0000313" key="11">
    <source>
        <dbReference type="EMBL" id="AFN74358.1"/>
    </source>
</evidence>
<keyword evidence="5 8" id="KW-0328">Glycosyltransferase</keyword>
<dbReference type="EMBL" id="CP003557">
    <property type="protein sequence ID" value="AFN74358.1"/>
    <property type="molecule type" value="Genomic_DNA"/>
</dbReference>
<dbReference type="CDD" id="cd03791">
    <property type="entry name" value="GT5_Glycogen_synthase_DULL1-like"/>
    <property type="match status" value="1"/>
</dbReference>
<keyword evidence="12" id="KW-1185">Reference proteome</keyword>
<dbReference type="Gene3D" id="3.40.50.2000">
    <property type="entry name" value="Glycogen Phosphorylase B"/>
    <property type="match status" value="2"/>
</dbReference>
<dbReference type="Pfam" id="PF08323">
    <property type="entry name" value="Glyco_transf_5"/>
    <property type="match status" value="1"/>
</dbReference>
<evidence type="ECO:0000256" key="7">
    <source>
        <dbReference type="ARBA" id="ARBA00023056"/>
    </source>
</evidence>
<dbReference type="STRING" id="1191523.MROS_1119"/>
<evidence type="ECO:0000313" key="12">
    <source>
        <dbReference type="Proteomes" id="UP000009011"/>
    </source>
</evidence>
<dbReference type="UniPathway" id="UPA00164"/>
<dbReference type="PANTHER" id="PTHR45825:SF11">
    <property type="entry name" value="ALPHA AMYLASE DOMAIN-CONTAINING PROTEIN"/>
    <property type="match status" value="1"/>
</dbReference>
<protein>
    <recommendedName>
        <fullName evidence="8">Glycogen synthase</fullName>
        <ecNumber evidence="8">2.4.1.21</ecNumber>
    </recommendedName>
    <alternativeName>
        <fullName evidence="8">Starch [bacterial glycogen] synthase</fullName>
    </alternativeName>
</protein>
<dbReference type="OrthoDB" id="9808590at2"/>
<dbReference type="InterPro" id="IPR001296">
    <property type="entry name" value="Glyco_trans_1"/>
</dbReference>
<dbReference type="EC" id="2.4.1.21" evidence="8"/>
<dbReference type="KEGG" id="mro:MROS_1119"/>
<comment type="function">
    <text evidence="2 8">Synthesizes alpha-1,4-glucan chains using ADP-glucose.</text>
</comment>
<dbReference type="AlphaFoldDB" id="I6ZZC9"/>